<proteinExistence type="predicted"/>
<protein>
    <submittedName>
        <fullName evidence="3">Uncharacterized protein</fullName>
    </submittedName>
</protein>
<feature type="chain" id="PRO_5047259873" evidence="2">
    <location>
        <begin position="23"/>
        <end position="78"/>
    </location>
</feature>
<reference evidence="3 4" key="1">
    <citation type="submission" date="2021-07" db="EMBL/GenBank/DDBJ databases">
        <authorList>
            <person name="Palmer J.M."/>
        </authorList>
    </citation>
    <scope>NUCLEOTIDE SEQUENCE [LARGE SCALE GENOMIC DNA]</scope>
    <source>
        <strain evidence="3 4">AT_MEX2019</strain>
        <tissue evidence="3">Muscle</tissue>
    </source>
</reference>
<gene>
    <name evidence="3" type="ORF">ATANTOWER_009215</name>
</gene>
<evidence type="ECO:0000313" key="4">
    <source>
        <dbReference type="Proteomes" id="UP001345963"/>
    </source>
</evidence>
<evidence type="ECO:0000256" key="2">
    <source>
        <dbReference type="SAM" id="SignalP"/>
    </source>
</evidence>
<dbReference type="Proteomes" id="UP001345963">
    <property type="component" value="Unassembled WGS sequence"/>
</dbReference>
<accession>A0ABU7AFJ1</accession>
<feature type="region of interest" description="Disordered" evidence="1">
    <location>
        <begin position="56"/>
        <end position="78"/>
    </location>
</feature>
<sequence length="78" mass="8570">MKGASSCMPVLCFLTPFRLPACQPFNIPQTLTLKENNKKIITVCQPQTLWVYSSTLGPPSSSQASDLTRRLSSVTHDS</sequence>
<comment type="caution">
    <text evidence="3">The sequence shown here is derived from an EMBL/GenBank/DDBJ whole genome shotgun (WGS) entry which is preliminary data.</text>
</comment>
<keyword evidence="4" id="KW-1185">Reference proteome</keyword>
<keyword evidence="2" id="KW-0732">Signal</keyword>
<organism evidence="3 4">
    <name type="scientific">Ataeniobius toweri</name>
    <dbReference type="NCBI Taxonomy" id="208326"/>
    <lineage>
        <taxon>Eukaryota</taxon>
        <taxon>Metazoa</taxon>
        <taxon>Chordata</taxon>
        <taxon>Craniata</taxon>
        <taxon>Vertebrata</taxon>
        <taxon>Euteleostomi</taxon>
        <taxon>Actinopterygii</taxon>
        <taxon>Neopterygii</taxon>
        <taxon>Teleostei</taxon>
        <taxon>Neoteleostei</taxon>
        <taxon>Acanthomorphata</taxon>
        <taxon>Ovalentaria</taxon>
        <taxon>Atherinomorphae</taxon>
        <taxon>Cyprinodontiformes</taxon>
        <taxon>Goodeidae</taxon>
        <taxon>Ataeniobius</taxon>
    </lineage>
</organism>
<evidence type="ECO:0000256" key="1">
    <source>
        <dbReference type="SAM" id="MobiDB-lite"/>
    </source>
</evidence>
<evidence type="ECO:0000313" key="3">
    <source>
        <dbReference type="EMBL" id="MED6236443.1"/>
    </source>
</evidence>
<name>A0ABU7AFJ1_9TELE</name>
<feature type="signal peptide" evidence="2">
    <location>
        <begin position="1"/>
        <end position="22"/>
    </location>
</feature>
<dbReference type="EMBL" id="JAHUTI010011957">
    <property type="protein sequence ID" value="MED6236443.1"/>
    <property type="molecule type" value="Genomic_DNA"/>
</dbReference>